<feature type="transmembrane region" description="Helical" evidence="6">
    <location>
        <begin position="40"/>
        <end position="61"/>
    </location>
</feature>
<feature type="transmembrane region" description="Helical" evidence="6">
    <location>
        <begin position="211"/>
        <end position="230"/>
    </location>
</feature>
<feature type="transmembrane region" description="Helical" evidence="6">
    <location>
        <begin position="264"/>
        <end position="282"/>
    </location>
</feature>
<keyword evidence="9" id="KW-1185">Reference proteome</keyword>
<dbReference type="OrthoDB" id="7165334at2"/>
<comment type="subcellular location">
    <subcellularLocation>
        <location evidence="1">Membrane</location>
        <topology evidence="1">Multi-pass membrane protein</topology>
    </subcellularLocation>
</comment>
<evidence type="ECO:0000313" key="8">
    <source>
        <dbReference type="EMBL" id="THD85247.1"/>
    </source>
</evidence>
<sequence length="294" mass="31196">MPLSDNMRGIAYINVAMLAFTLNDTCMKAVTQTLPLFQTITLRGILTTLALLVVAALSGGVRLWPGARDGRIIALRSVAEIGATIFFFAALLHMELANLSAIMQSLPLAVTLAAALFFGDPIGWRRLLAIAIGFLGVLLIIKPGTGAFNIWSIMGLCSVACVVVRDLSTRSLSAGVPSTMVAIWASVTVTLMGAVGSIWSGWQTVSMTEALLIAGATINLVIGYLTVVMMMRAGDIGIVAPFRYMALLWAIILGWVIFGTLPDALTILGGAIVVATGVFTLWRERQARLARAAT</sequence>
<feature type="transmembrane region" description="Helical" evidence="6">
    <location>
        <begin position="179"/>
        <end position="199"/>
    </location>
</feature>
<evidence type="ECO:0000256" key="1">
    <source>
        <dbReference type="ARBA" id="ARBA00004141"/>
    </source>
</evidence>
<comment type="caution">
    <text evidence="8">The sequence shown here is derived from an EMBL/GenBank/DDBJ whole genome shotgun (WGS) entry which is preliminary data.</text>
</comment>
<evidence type="ECO:0000313" key="9">
    <source>
        <dbReference type="Proteomes" id="UP000309450"/>
    </source>
</evidence>
<evidence type="ECO:0000259" key="7">
    <source>
        <dbReference type="Pfam" id="PF00892"/>
    </source>
</evidence>
<dbReference type="AlphaFoldDB" id="A0A4S3MS24"/>
<accession>A0A4S3MS24</accession>
<feature type="transmembrane region" description="Helical" evidence="6">
    <location>
        <begin position="148"/>
        <end position="167"/>
    </location>
</feature>
<dbReference type="PANTHER" id="PTHR22911:SF6">
    <property type="entry name" value="SOLUTE CARRIER FAMILY 35 MEMBER G1"/>
    <property type="match status" value="1"/>
</dbReference>
<feature type="transmembrane region" description="Helical" evidence="6">
    <location>
        <begin position="99"/>
        <end position="119"/>
    </location>
</feature>
<comment type="similarity">
    <text evidence="2">Belongs to the drug/metabolite transporter (DMT) superfamily. 10 TMS drug/metabolite exporter (DME) (TC 2.A.7.3) family.</text>
</comment>
<reference evidence="8 9" key="1">
    <citation type="submission" date="2019-04" db="EMBL/GenBank/DDBJ databases">
        <title>Draft genome sequence of Gemmobacter aestuarii sp. nov.</title>
        <authorList>
            <person name="Hameed A."/>
            <person name="Lin S.-Y."/>
            <person name="Shahina M."/>
            <person name="Lai W.-A."/>
            <person name="Young C.-C."/>
        </authorList>
    </citation>
    <scope>NUCLEOTIDE SEQUENCE [LARGE SCALE GENOMIC DNA]</scope>
    <source>
        <strain evidence="8 9">CC-PW-75</strain>
    </source>
</reference>
<keyword evidence="4 6" id="KW-1133">Transmembrane helix</keyword>
<evidence type="ECO:0000256" key="5">
    <source>
        <dbReference type="ARBA" id="ARBA00023136"/>
    </source>
</evidence>
<feature type="transmembrane region" description="Helical" evidence="6">
    <location>
        <begin position="126"/>
        <end position="142"/>
    </location>
</feature>
<evidence type="ECO:0000256" key="2">
    <source>
        <dbReference type="ARBA" id="ARBA00009853"/>
    </source>
</evidence>
<dbReference type="Pfam" id="PF00892">
    <property type="entry name" value="EamA"/>
    <property type="match status" value="1"/>
</dbReference>
<feature type="domain" description="EamA" evidence="7">
    <location>
        <begin position="8"/>
        <end position="141"/>
    </location>
</feature>
<protein>
    <submittedName>
        <fullName evidence="8">DMT family transporter</fullName>
    </submittedName>
</protein>
<dbReference type="InterPro" id="IPR037185">
    <property type="entry name" value="EmrE-like"/>
</dbReference>
<gene>
    <name evidence="8" type="ORF">E7811_05945</name>
</gene>
<dbReference type="GO" id="GO:0016020">
    <property type="term" value="C:membrane"/>
    <property type="evidence" value="ECO:0007669"/>
    <property type="project" value="UniProtKB-SubCell"/>
</dbReference>
<feature type="transmembrane region" description="Helical" evidence="6">
    <location>
        <begin position="73"/>
        <end position="93"/>
    </location>
</feature>
<evidence type="ECO:0000256" key="4">
    <source>
        <dbReference type="ARBA" id="ARBA00022989"/>
    </source>
</evidence>
<dbReference type="RefSeq" id="WP_136393621.1">
    <property type="nucleotide sequence ID" value="NZ_SSND01000001.1"/>
</dbReference>
<dbReference type="PANTHER" id="PTHR22911">
    <property type="entry name" value="ACYL-MALONYL CONDENSING ENZYME-RELATED"/>
    <property type="match status" value="1"/>
</dbReference>
<evidence type="ECO:0000256" key="3">
    <source>
        <dbReference type="ARBA" id="ARBA00022692"/>
    </source>
</evidence>
<keyword evidence="5 6" id="KW-0472">Membrane</keyword>
<name>A0A4S3MS24_9RHOB</name>
<keyword evidence="3 6" id="KW-0812">Transmembrane</keyword>
<dbReference type="SUPFAM" id="SSF103481">
    <property type="entry name" value="Multidrug resistance efflux transporter EmrE"/>
    <property type="match status" value="2"/>
</dbReference>
<dbReference type="EMBL" id="SSND01000001">
    <property type="protein sequence ID" value="THD85247.1"/>
    <property type="molecule type" value="Genomic_DNA"/>
</dbReference>
<dbReference type="Proteomes" id="UP000309450">
    <property type="component" value="Unassembled WGS sequence"/>
</dbReference>
<evidence type="ECO:0000256" key="6">
    <source>
        <dbReference type="SAM" id="Phobius"/>
    </source>
</evidence>
<proteinExistence type="inferred from homology"/>
<organism evidence="8 9">
    <name type="scientific">Aliigemmobacter aestuarii</name>
    <dbReference type="NCBI Taxonomy" id="1445661"/>
    <lineage>
        <taxon>Bacteria</taxon>
        <taxon>Pseudomonadati</taxon>
        <taxon>Pseudomonadota</taxon>
        <taxon>Alphaproteobacteria</taxon>
        <taxon>Rhodobacterales</taxon>
        <taxon>Paracoccaceae</taxon>
        <taxon>Aliigemmobacter</taxon>
    </lineage>
</organism>
<dbReference type="InterPro" id="IPR000620">
    <property type="entry name" value="EamA_dom"/>
</dbReference>